<proteinExistence type="predicted"/>
<feature type="transmembrane region" description="Helical" evidence="13">
    <location>
        <begin position="238"/>
        <end position="260"/>
    </location>
</feature>
<accession>W9GYN9</accession>
<comment type="catalytic activity">
    <reaction evidence="1">
        <text>ATP + protein L-histidine = ADP + protein N-phospho-L-histidine.</text>
        <dbReference type="EC" id="2.7.13.3"/>
    </reaction>
</comment>
<evidence type="ECO:0000313" key="17">
    <source>
        <dbReference type="EMBL" id="EWY39050.1"/>
    </source>
</evidence>
<sequence>MAVIEDQVQDRARLLAEDIDRELARILAVGEVLALSESLTSDDLASFHDYATKVRDLLGTNVLLRDLASQQLVNTRVPWGNPLPRNPIFDADRAAISTRLPKFSNLLTGAVARTRLLIVVVPVIRNDEVKYLLSLTISLERLQSIFTPDRLPPGWIAGLIDRTGTIIARSKSGDELVGTKLPDEVWTKVRDVPEGVQHIANIDRFMSLQSYQRSEYSGWLVGVSVPDALVNSAPQRTLTLFAAGGLLLFLLGLAVALALARGLAMPITQLAAAARALGLGRPLSAVYPGVAEIRAVDEALRDTADLIGRRTADLRDSETRLRRVVEGAPFPAIVHAEDGEIIHVNRAWLDASGYSRAEIPTMSDWSSRAFHDNAGPSSNFDRLHALDRPLEEGEHAVVTSEGLERAWAFRSAPIGRDGGGRRLVVTMAVDLTERKDAEARLRLLMGEVDHRAKNALAVVQSIVILSRAESPADFAEVVQGRVAAIARAHTLLANTRWSGADLTTMIRQELEAHTTPGRMDISGVPVTIVATSAQAMSIVLHELTINAAKHGSLSKATGRVAVAFEVDQRNGTLVLNWEENGGPTVNTPKRRGFGTLIIERTIRNQLGGEEDRQWDPAGLRFRMVLPAHHFMTSGIVSAAPMPRPANDEPTRPSSGVRVLLVEDEALTALAMAHAVEEAGYQVLGPVGRAQDAIDMAQTTRPDVAVLDFNLLGQTSLPIARVLASMGVPFLFCTGYDSLNGVDPDLRDVTVLTKPVSPADLTTAISTLLTVEAGGVTSLR</sequence>
<evidence type="ECO:0000259" key="14">
    <source>
        <dbReference type="PROSITE" id="PS50110"/>
    </source>
</evidence>
<evidence type="ECO:0000256" key="8">
    <source>
        <dbReference type="ARBA" id="ARBA00022741"/>
    </source>
</evidence>
<dbReference type="Pfam" id="PF07536">
    <property type="entry name" value="HWE_HK"/>
    <property type="match status" value="1"/>
</dbReference>
<keyword evidence="7" id="KW-0677">Repeat</keyword>
<dbReference type="STRING" id="1385369.N825_08590"/>
<dbReference type="PATRIC" id="fig|1385369.3.peg.3896"/>
<protein>
    <recommendedName>
        <fullName evidence="2">histidine kinase</fullName>
        <ecNumber evidence="2">2.7.13.3</ecNumber>
    </recommendedName>
</protein>
<dbReference type="InterPro" id="IPR013656">
    <property type="entry name" value="PAS_4"/>
</dbReference>
<dbReference type="Pfam" id="PF00072">
    <property type="entry name" value="Response_reg"/>
    <property type="match status" value="1"/>
</dbReference>
<keyword evidence="13" id="KW-1133">Transmembrane helix</keyword>
<keyword evidence="10" id="KW-0067">ATP-binding</keyword>
<dbReference type="AlphaFoldDB" id="W9GYN9"/>
<dbReference type="NCBIfam" id="TIGR00229">
    <property type="entry name" value="sensory_box"/>
    <property type="match status" value="1"/>
</dbReference>
<evidence type="ECO:0000256" key="5">
    <source>
        <dbReference type="ARBA" id="ARBA00022643"/>
    </source>
</evidence>
<feature type="domain" description="Response regulatory" evidence="14">
    <location>
        <begin position="657"/>
        <end position="768"/>
    </location>
</feature>
<evidence type="ECO:0000259" key="15">
    <source>
        <dbReference type="PROSITE" id="PS50112"/>
    </source>
</evidence>
<dbReference type="SUPFAM" id="SSF55785">
    <property type="entry name" value="PYP-like sensor domain (PAS domain)"/>
    <property type="match status" value="1"/>
</dbReference>
<evidence type="ECO:0000313" key="18">
    <source>
        <dbReference type="Proteomes" id="UP000019486"/>
    </source>
</evidence>
<dbReference type="InterPro" id="IPR001789">
    <property type="entry name" value="Sig_transdc_resp-reg_receiver"/>
</dbReference>
<evidence type="ECO:0000256" key="11">
    <source>
        <dbReference type="ARBA" id="ARBA00023026"/>
    </source>
</evidence>
<dbReference type="GO" id="GO:0000160">
    <property type="term" value="P:phosphorelay signal transduction system"/>
    <property type="evidence" value="ECO:0007669"/>
    <property type="project" value="InterPro"/>
</dbReference>
<keyword evidence="8" id="KW-0547">Nucleotide-binding</keyword>
<keyword evidence="6" id="KW-0808">Transferase</keyword>
<dbReference type="SMART" id="SM00091">
    <property type="entry name" value="PAS"/>
    <property type="match status" value="1"/>
</dbReference>
<dbReference type="InterPro" id="IPR011102">
    <property type="entry name" value="Sig_transdc_His_kinase_HWE"/>
</dbReference>
<dbReference type="PROSITE" id="PS50112">
    <property type="entry name" value="PAS"/>
    <property type="match status" value="1"/>
</dbReference>
<dbReference type="Gene3D" id="3.30.565.10">
    <property type="entry name" value="Histidine kinase-like ATPase, C-terminal domain"/>
    <property type="match status" value="1"/>
</dbReference>
<evidence type="ECO:0000256" key="4">
    <source>
        <dbReference type="ARBA" id="ARBA00022630"/>
    </source>
</evidence>
<keyword evidence="13" id="KW-0472">Membrane</keyword>
<evidence type="ECO:0000259" key="16">
    <source>
        <dbReference type="PROSITE" id="PS50113"/>
    </source>
</evidence>
<dbReference type="CDD" id="cd00130">
    <property type="entry name" value="PAS"/>
    <property type="match status" value="1"/>
</dbReference>
<name>W9GYN9_9PROT</name>
<keyword evidence="9" id="KW-0418">Kinase</keyword>
<evidence type="ECO:0000256" key="6">
    <source>
        <dbReference type="ARBA" id="ARBA00022679"/>
    </source>
</evidence>
<keyword evidence="3 12" id="KW-0597">Phosphoprotein</keyword>
<evidence type="ECO:0000256" key="9">
    <source>
        <dbReference type="ARBA" id="ARBA00022777"/>
    </source>
</evidence>
<keyword evidence="13" id="KW-0812">Transmembrane</keyword>
<comment type="caution">
    <text evidence="17">The sequence shown here is derived from an EMBL/GenBank/DDBJ whole genome shotgun (WGS) entry which is preliminary data.</text>
</comment>
<feature type="domain" description="PAS" evidence="15">
    <location>
        <begin position="317"/>
        <end position="359"/>
    </location>
</feature>
<dbReference type="InterPro" id="IPR035965">
    <property type="entry name" value="PAS-like_dom_sf"/>
</dbReference>
<dbReference type="SMART" id="SM00448">
    <property type="entry name" value="REC"/>
    <property type="match status" value="1"/>
</dbReference>
<evidence type="ECO:0000256" key="1">
    <source>
        <dbReference type="ARBA" id="ARBA00000085"/>
    </source>
</evidence>
<dbReference type="InterPro" id="IPR036890">
    <property type="entry name" value="HATPase_C_sf"/>
</dbReference>
<dbReference type="SMART" id="SM00911">
    <property type="entry name" value="HWE_HK"/>
    <property type="match status" value="1"/>
</dbReference>
<evidence type="ECO:0000256" key="12">
    <source>
        <dbReference type="PROSITE-ProRule" id="PRU00169"/>
    </source>
</evidence>
<dbReference type="Pfam" id="PF08448">
    <property type="entry name" value="PAS_4"/>
    <property type="match status" value="1"/>
</dbReference>
<dbReference type="PROSITE" id="PS50113">
    <property type="entry name" value="PAC"/>
    <property type="match status" value="1"/>
</dbReference>
<keyword evidence="18" id="KW-1185">Reference proteome</keyword>
<evidence type="ECO:0000256" key="2">
    <source>
        <dbReference type="ARBA" id="ARBA00012438"/>
    </source>
</evidence>
<dbReference type="EMBL" id="AVFL01000014">
    <property type="protein sequence ID" value="EWY39050.1"/>
    <property type="molecule type" value="Genomic_DNA"/>
</dbReference>
<dbReference type="PANTHER" id="PTHR41523:SF8">
    <property type="entry name" value="ETHYLENE RESPONSE SENSOR PROTEIN"/>
    <property type="match status" value="1"/>
</dbReference>
<keyword evidence="11" id="KW-0843">Virulence</keyword>
<dbReference type="GO" id="GO:0005524">
    <property type="term" value="F:ATP binding"/>
    <property type="evidence" value="ECO:0007669"/>
    <property type="project" value="UniProtKB-KW"/>
</dbReference>
<gene>
    <name evidence="17" type="ORF">N825_08590</name>
</gene>
<dbReference type="Gene3D" id="3.30.450.20">
    <property type="entry name" value="PAS domain"/>
    <property type="match status" value="2"/>
</dbReference>
<keyword evidence="4" id="KW-0285">Flavoprotein</keyword>
<reference evidence="17 18" key="1">
    <citation type="submission" date="2013-08" db="EMBL/GenBank/DDBJ databases">
        <title>The genome sequence of Skermanella stibiiresistens.</title>
        <authorList>
            <person name="Zhu W."/>
            <person name="Wang G."/>
        </authorList>
    </citation>
    <scope>NUCLEOTIDE SEQUENCE [LARGE SCALE GENOMIC DNA]</scope>
    <source>
        <strain evidence="17 18">SB22</strain>
    </source>
</reference>
<evidence type="ECO:0000256" key="7">
    <source>
        <dbReference type="ARBA" id="ARBA00022737"/>
    </source>
</evidence>
<evidence type="ECO:0000256" key="10">
    <source>
        <dbReference type="ARBA" id="ARBA00022840"/>
    </source>
</evidence>
<evidence type="ECO:0000256" key="3">
    <source>
        <dbReference type="ARBA" id="ARBA00022553"/>
    </source>
</evidence>
<dbReference type="Proteomes" id="UP000019486">
    <property type="component" value="Unassembled WGS sequence"/>
</dbReference>
<dbReference type="SUPFAM" id="SSF52172">
    <property type="entry name" value="CheY-like"/>
    <property type="match status" value="1"/>
</dbReference>
<dbReference type="PROSITE" id="PS50110">
    <property type="entry name" value="RESPONSE_REGULATORY"/>
    <property type="match status" value="1"/>
</dbReference>
<feature type="modified residue" description="4-aspartylphosphate" evidence="12">
    <location>
        <position position="707"/>
    </location>
</feature>
<dbReference type="GO" id="GO:0004673">
    <property type="term" value="F:protein histidine kinase activity"/>
    <property type="evidence" value="ECO:0007669"/>
    <property type="project" value="UniProtKB-EC"/>
</dbReference>
<dbReference type="InterPro" id="IPR000014">
    <property type="entry name" value="PAS"/>
</dbReference>
<dbReference type="InterPro" id="IPR011006">
    <property type="entry name" value="CheY-like_superfamily"/>
</dbReference>
<keyword evidence="5" id="KW-0288">FMN</keyword>
<organism evidence="17 18">
    <name type="scientific">Skermanella stibiiresistens SB22</name>
    <dbReference type="NCBI Taxonomy" id="1385369"/>
    <lineage>
        <taxon>Bacteria</taxon>
        <taxon>Pseudomonadati</taxon>
        <taxon>Pseudomonadota</taxon>
        <taxon>Alphaproteobacteria</taxon>
        <taxon>Rhodospirillales</taxon>
        <taxon>Azospirillaceae</taxon>
        <taxon>Skermanella</taxon>
    </lineage>
</organism>
<dbReference type="InterPro" id="IPR000700">
    <property type="entry name" value="PAS-assoc_C"/>
</dbReference>
<evidence type="ECO:0000256" key="13">
    <source>
        <dbReference type="SAM" id="Phobius"/>
    </source>
</evidence>
<dbReference type="CDD" id="cd18774">
    <property type="entry name" value="PDC2_HK_sensor"/>
    <property type="match status" value="1"/>
</dbReference>
<feature type="domain" description="PAC" evidence="16">
    <location>
        <begin position="391"/>
        <end position="443"/>
    </location>
</feature>
<dbReference type="Gene3D" id="3.40.50.2300">
    <property type="match status" value="1"/>
</dbReference>
<dbReference type="EC" id="2.7.13.3" evidence="2"/>
<dbReference type="PANTHER" id="PTHR41523">
    <property type="entry name" value="TWO-COMPONENT SYSTEM SENSOR PROTEIN"/>
    <property type="match status" value="1"/>
</dbReference>